<accession>A0A2W2F0S6</accession>
<dbReference type="AlphaFoldDB" id="A0A2W2F0S6"/>
<gene>
    <name evidence="2" type="ORF">C1J01_24845</name>
</gene>
<dbReference type="SUPFAM" id="SSF55781">
    <property type="entry name" value="GAF domain-like"/>
    <property type="match status" value="1"/>
</dbReference>
<reference evidence="2 3" key="1">
    <citation type="submission" date="2018-01" db="EMBL/GenBank/DDBJ databases">
        <title>Draft genome sequence of Nonomuraea sp. KC333.</title>
        <authorList>
            <person name="Sahin N."/>
            <person name="Saygin H."/>
            <person name="Ay H."/>
        </authorList>
    </citation>
    <scope>NUCLEOTIDE SEQUENCE [LARGE SCALE GENOMIC DNA]</scope>
    <source>
        <strain evidence="2 3">KC333</strain>
    </source>
</reference>
<dbReference type="PANTHER" id="PTHR33744:SF1">
    <property type="entry name" value="DNA-BINDING TRANSCRIPTIONAL ACTIVATOR ADER"/>
    <property type="match status" value="1"/>
</dbReference>
<dbReference type="InterPro" id="IPR042070">
    <property type="entry name" value="PucR_C-HTH_sf"/>
</dbReference>
<organism evidence="2 3">
    <name type="scientific">Nonomuraea aridisoli</name>
    <dbReference type="NCBI Taxonomy" id="2070368"/>
    <lineage>
        <taxon>Bacteria</taxon>
        <taxon>Bacillati</taxon>
        <taxon>Actinomycetota</taxon>
        <taxon>Actinomycetes</taxon>
        <taxon>Streptosporangiales</taxon>
        <taxon>Streptosporangiaceae</taxon>
        <taxon>Nonomuraea</taxon>
    </lineage>
</organism>
<dbReference type="Gene3D" id="3.30.450.40">
    <property type="match status" value="1"/>
</dbReference>
<keyword evidence="3" id="KW-1185">Reference proteome</keyword>
<dbReference type="SMART" id="SM00065">
    <property type="entry name" value="GAF"/>
    <property type="match status" value="1"/>
</dbReference>
<dbReference type="Pfam" id="PF13185">
    <property type="entry name" value="GAF_2"/>
    <property type="match status" value="1"/>
</dbReference>
<proteinExistence type="predicted"/>
<dbReference type="InterPro" id="IPR051448">
    <property type="entry name" value="CdaR-like_regulators"/>
</dbReference>
<name>A0A2W2F0S6_9ACTN</name>
<evidence type="ECO:0000313" key="2">
    <source>
        <dbReference type="EMBL" id="PZG15177.1"/>
    </source>
</evidence>
<dbReference type="EMBL" id="POUD01000111">
    <property type="protein sequence ID" value="PZG15177.1"/>
    <property type="molecule type" value="Genomic_DNA"/>
</dbReference>
<dbReference type="Pfam" id="PF13556">
    <property type="entry name" value="HTH_30"/>
    <property type="match status" value="1"/>
</dbReference>
<feature type="domain" description="GAF" evidence="1">
    <location>
        <begin position="49"/>
        <end position="200"/>
    </location>
</feature>
<evidence type="ECO:0000259" key="1">
    <source>
        <dbReference type="SMART" id="SM00065"/>
    </source>
</evidence>
<protein>
    <submittedName>
        <fullName evidence="2">Diguanylate phosphodiesterase</fullName>
    </submittedName>
</protein>
<dbReference type="Proteomes" id="UP000249304">
    <property type="component" value="Unassembled WGS sequence"/>
</dbReference>
<dbReference type="InterPro" id="IPR025736">
    <property type="entry name" value="PucR_C-HTH_dom"/>
</dbReference>
<dbReference type="PANTHER" id="PTHR33744">
    <property type="entry name" value="CARBOHYDRATE DIACID REGULATOR"/>
    <property type="match status" value="1"/>
</dbReference>
<dbReference type="InterPro" id="IPR029016">
    <property type="entry name" value="GAF-like_dom_sf"/>
</dbReference>
<dbReference type="InterPro" id="IPR003018">
    <property type="entry name" value="GAF"/>
</dbReference>
<dbReference type="Gene3D" id="1.10.10.2840">
    <property type="entry name" value="PucR C-terminal helix-turn-helix domain"/>
    <property type="match status" value="1"/>
</dbReference>
<evidence type="ECO:0000313" key="3">
    <source>
        <dbReference type="Proteomes" id="UP000249304"/>
    </source>
</evidence>
<comment type="caution">
    <text evidence="2">The sequence shown here is derived from an EMBL/GenBank/DDBJ whole genome shotgun (WGS) entry which is preliminary data.</text>
</comment>
<sequence>MEKVLAAAGLGDAVDAGMDVFNVLAHLRRRQRELSGLYATARELTTVRAIDEVLQSIAERAQELVPSADASYIAVREDDGGFTVRASVGLTSPVFKQVHTRPGTGMAAKIAKTGSPLWIRCYAGSDTIVHDPRLDAALAEDQLVSVLGVPLKIRGEVVGILYAANRFERPPSAEESVLLGAFADHAAVALENARLFGELDAARRVAEEDAETIRRAAELHDRLTRLVLEGADVEEVTREISAVFEGGVRVLRPDARELREAVAESQRNGHAVATDGGYVTALGAGGARLGALVLETETPLSAPDLRNLESTAHILSLLVFRQRAIVEAEERVHGRLFSELATGGTLRDHQHLLAQARGFDLGGSFVAVFVRRESGRPADLAWAMSALARSRDGLGGEHGAGAGAFLPGTDAGELARFVHERLKRELGGELIVCAAEPRASVPPDAQLRLAERSAALLHSLGRADAAVSAHALGLYGIIVDPGRSDELATFLHATIGPLSEHDAAHGTALVDTVHTYFREGGNLAGTARALYVHPNTVVKRLARVAALLGDDWQSPDRALELHLALQLRWLADRI</sequence>